<keyword evidence="6" id="KW-1185">Reference proteome</keyword>
<keyword evidence="3" id="KW-0804">Transcription</keyword>
<evidence type="ECO:0000313" key="5">
    <source>
        <dbReference type="EMBL" id="ORW18759.1"/>
    </source>
</evidence>
<name>A0A1X1Z5Z3_9MYCO</name>
<dbReference type="SMART" id="SM00344">
    <property type="entry name" value="HTH_ASNC"/>
    <property type="match status" value="2"/>
</dbReference>
<dbReference type="OrthoDB" id="3453230at2"/>
<dbReference type="PROSITE" id="PS50956">
    <property type="entry name" value="HTH_ASNC_2"/>
    <property type="match status" value="2"/>
</dbReference>
<dbReference type="PANTHER" id="PTHR30154">
    <property type="entry name" value="LEUCINE-RESPONSIVE REGULATORY PROTEIN"/>
    <property type="match status" value="1"/>
</dbReference>
<dbReference type="Proteomes" id="UP000193529">
    <property type="component" value="Unassembled WGS sequence"/>
</dbReference>
<organism evidence="5 6">
    <name type="scientific">Mycobacterium palustre</name>
    <dbReference type="NCBI Taxonomy" id="153971"/>
    <lineage>
        <taxon>Bacteria</taxon>
        <taxon>Bacillati</taxon>
        <taxon>Actinomycetota</taxon>
        <taxon>Actinomycetes</taxon>
        <taxon>Mycobacteriales</taxon>
        <taxon>Mycobacteriaceae</taxon>
        <taxon>Mycobacterium</taxon>
        <taxon>Mycobacterium simiae complex</taxon>
    </lineage>
</organism>
<evidence type="ECO:0000313" key="6">
    <source>
        <dbReference type="Proteomes" id="UP000193529"/>
    </source>
</evidence>
<sequence length="342" mass="37690">MPPADSNREVARTLQSGLGPADLDALDLQLIDELQVDGRIPYTELARRVDVTEKTVRRRVSRLLEERYITLTAVTDPSALGFASMALALITLDGTRTPIETADELALLPSTDYVTVTTGPFAVQVELVCTDARELHDVAFNVIRRVAGVRSVELLPYLRLHYQQARFSGVRTEKDGIRPRQLDELDRDIISYLAADGRAAFRDFASALGVSETTIRFRYARLVESGAVRVMCIVNPLRLGYRATSWVAIRVGRHGRAQDVGEALTRLTPVSYVALTAGRFDVIAEVATASGESLLGVLDNDIRGIAGVASIESWLYVALHYKAIRPKGFNGLRLHESDIQMV</sequence>
<evidence type="ECO:0000256" key="2">
    <source>
        <dbReference type="ARBA" id="ARBA00023125"/>
    </source>
</evidence>
<dbReference type="InterPro" id="IPR011008">
    <property type="entry name" value="Dimeric_a/b-barrel"/>
</dbReference>
<gene>
    <name evidence="5" type="ORF">AWC19_18460</name>
</gene>
<evidence type="ECO:0000259" key="4">
    <source>
        <dbReference type="PROSITE" id="PS50956"/>
    </source>
</evidence>
<feature type="domain" description="HTH asnC-type" evidence="4">
    <location>
        <begin position="23"/>
        <end position="83"/>
    </location>
</feature>
<dbReference type="SUPFAM" id="SSF54909">
    <property type="entry name" value="Dimeric alpha+beta barrel"/>
    <property type="match status" value="2"/>
</dbReference>
<dbReference type="Gene3D" id="1.10.10.10">
    <property type="entry name" value="Winged helix-like DNA-binding domain superfamily/Winged helix DNA-binding domain"/>
    <property type="match status" value="2"/>
</dbReference>
<dbReference type="Pfam" id="PF13404">
    <property type="entry name" value="HTH_AsnC-type"/>
    <property type="match status" value="2"/>
</dbReference>
<protein>
    <submittedName>
        <fullName evidence="5">AsnC family transcriptional regulator</fullName>
    </submittedName>
</protein>
<dbReference type="EMBL" id="LQPJ01000136">
    <property type="protein sequence ID" value="ORW18759.1"/>
    <property type="molecule type" value="Genomic_DNA"/>
</dbReference>
<dbReference type="GO" id="GO:0043565">
    <property type="term" value="F:sequence-specific DNA binding"/>
    <property type="evidence" value="ECO:0007669"/>
    <property type="project" value="InterPro"/>
</dbReference>
<dbReference type="PRINTS" id="PR00033">
    <property type="entry name" value="HTHASNC"/>
</dbReference>
<dbReference type="InterPro" id="IPR036388">
    <property type="entry name" value="WH-like_DNA-bd_sf"/>
</dbReference>
<proteinExistence type="predicted"/>
<dbReference type="PANTHER" id="PTHR30154:SF34">
    <property type="entry name" value="TRANSCRIPTIONAL REGULATOR AZLB"/>
    <property type="match status" value="1"/>
</dbReference>
<evidence type="ECO:0000256" key="3">
    <source>
        <dbReference type="ARBA" id="ARBA00023163"/>
    </source>
</evidence>
<dbReference type="InterPro" id="IPR000485">
    <property type="entry name" value="AsnC-type_HTH_dom"/>
</dbReference>
<dbReference type="Gene3D" id="3.30.70.920">
    <property type="match status" value="2"/>
</dbReference>
<comment type="caution">
    <text evidence="5">The sequence shown here is derived from an EMBL/GenBank/DDBJ whole genome shotgun (WGS) entry which is preliminary data.</text>
</comment>
<dbReference type="GO" id="GO:0005829">
    <property type="term" value="C:cytosol"/>
    <property type="evidence" value="ECO:0007669"/>
    <property type="project" value="TreeGrafter"/>
</dbReference>
<keyword evidence="2" id="KW-0238">DNA-binding</keyword>
<reference evidence="5 6" key="1">
    <citation type="submission" date="2016-01" db="EMBL/GenBank/DDBJ databases">
        <title>The new phylogeny of the genus Mycobacterium.</title>
        <authorList>
            <person name="Tarcisio F."/>
            <person name="Conor M."/>
            <person name="Antonella G."/>
            <person name="Elisabetta G."/>
            <person name="Giulia F.S."/>
            <person name="Sara T."/>
            <person name="Anna F."/>
            <person name="Clotilde B."/>
            <person name="Roberto B."/>
            <person name="Veronica D.S."/>
            <person name="Fabio R."/>
            <person name="Monica P."/>
            <person name="Olivier J."/>
            <person name="Enrico T."/>
            <person name="Nicola S."/>
        </authorList>
    </citation>
    <scope>NUCLEOTIDE SEQUENCE [LARGE SCALE GENOMIC DNA]</scope>
    <source>
        <strain evidence="5 6">DSM 44572</strain>
    </source>
</reference>
<dbReference type="STRING" id="153971.AWC19_18460"/>
<dbReference type="Pfam" id="PF22482">
    <property type="entry name" value="AsnC_trans_reg_3"/>
    <property type="match status" value="1"/>
</dbReference>
<accession>A0A1X1Z5Z3</accession>
<evidence type="ECO:0000256" key="1">
    <source>
        <dbReference type="ARBA" id="ARBA00023015"/>
    </source>
</evidence>
<dbReference type="SUPFAM" id="SSF46785">
    <property type="entry name" value="Winged helix' DNA-binding domain"/>
    <property type="match status" value="2"/>
</dbReference>
<keyword evidence="1" id="KW-0805">Transcription regulation</keyword>
<dbReference type="InterPro" id="IPR019888">
    <property type="entry name" value="Tscrpt_reg_AsnC-like"/>
</dbReference>
<dbReference type="RefSeq" id="WP_085080558.1">
    <property type="nucleotide sequence ID" value="NZ_JACKRZ010000430.1"/>
</dbReference>
<dbReference type="InterPro" id="IPR054609">
    <property type="entry name" value="PF0864-like_C"/>
</dbReference>
<dbReference type="InterPro" id="IPR036390">
    <property type="entry name" value="WH_DNA-bd_sf"/>
</dbReference>
<dbReference type="AlphaFoldDB" id="A0A1X1Z5Z3"/>
<feature type="domain" description="HTH asnC-type" evidence="4">
    <location>
        <begin position="182"/>
        <end position="242"/>
    </location>
</feature>
<dbReference type="GO" id="GO:0043200">
    <property type="term" value="P:response to amino acid"/>
    <property type="evidence" value="ECO:0007669"/>
    <property type="project" value="TreeGrafter"/>
</dbReference>